<sequence>MTATLNTPTEETAVPTPDAPLVLPFDDPRCRVVELTGGKGASLATMTAEDLPVPPGFVITSAAFAAAVDEESLREAMRRQDVEAARALVAAARPPRELIEQAFGRLEGLVAVRSSACAEDSDGASYAGQQETFLNTEGLEAVLHNVVECWLSFFTDRAVFYRQEKGSLEDVAMAVVVQQMIDSQKSGVLFTVDPVHGRKDRMVVEAARGLGEAVVSGETTPDNYTLSREGAVKRSKVVDAERVLDDAECAALARMGRQLAQLHGCPQDIEWAFDAAGDLYLLQSRPITTI</sequence>
<dbReference type="SUPFAM" id="SSF56059">
    <property type="entry name" value="Glutathione synthetase ATP-binding domain-like"/>
    <property type="match status" value="1"/>
</dbReference>
<dbReference type="InterPro" id="IPR002192">
    <property type="entry name" value="PPDK_AMP/ATP-bd"/>
</dbReference>
<dbReference type="Pfam" id="PF01326">
    <property type="entry name" value="PPDK_N"/>
    <property type="match status" value="1"/>
</dbReference>
<dbReference type="Gene3D" id="3.30.1490.20">
    <property type="entry name" value="ATP-grasp fold, A domain"/>
    <property type="match status" value="1"/>
</dbReference>
<gene>
    <name evidence="2" type="ORF">SAMN05216574_104244</name>
</gene>
<dbReference type="Proteomes" id="UP000198589">
    <property type="component" value="Unassembled WGS sequence"/>
</dbReference>
<evidence type="ECO:0000313" key="3">
    <source>
        <dbReference type="Proteomes" id="UP000198589"/>
    </source>
</evidence>
<dbReference type="InterPro" id="IPR013815">
    <property type="entry name" value="ATP_grasp_subdomain_1"/>
</dbReference>
<keyword evidence="2" id="KW-0808">Transferase</keyword>
<keyword evidence="2" id="KW-0418">Kinase</keyword>
<dbReference type="STRING" id="1798228.SAMN05216574_104244"/>
<dbReference type="Gene3D" id="3.30.470.20">
    <property type="entry name" value="ATP-grasp fold, B domain"/>
    <property type="match status" value="2"/>
</dbReference>
<dbReference type="GO" id="GO:0005524">
    <property type="term" value="F:ATP binding"/>
    <property type="evidence" value="ECO:0007669"/>
    <property type="project" value="InterPro"/>
</dbReference>
<feature type="domain" description="Pyruvate phosphate dikinase AMP/ATP-binding" evidence="1">
    <location>
        <begin position="34"/>
        <end position="289"/>
    </location>
</feature>
<accession>A0A1I2BR58</accession>
<keyword evidence="2" id="KW-0670">Pyruvate</keyword>
<dbReference type="AlphaFoldDB" id="A0A1I2BR58"/>
<reference evidence="3" key="1">
    <citation type="submission" date="2016-10" db="EMBL/GenBank/DDBJ databases">
        <authorList>
            <person name="Varghese N."/>
            <person name="Submissions S."/>
        </authorList>
    </citation>
    <scope>NUCLEOTIDE SEQUENCE [LARGE SCALE GENOMIC DNA]</scope>
    <source>
        <strain evidence="3">DSM 46838</strain>
    </source>
</reference>
<name>A0A1I2BR58_9ACTN</name>
<evidence type="ECO:0000313" key="2">
    <source>
        <dbReference type="EMBL" id="SFE58666.1"/>
    </source>
</evidence>
<organism evidence="2 3">
    <name type="scientific">Blastococcus tunisiensis</name>
    <dbReference type="NCBI Taxonomy" id="1798228"/>
    <lineage>
        <taxon>Bacteria</taxon>
        <taxon>Bacillati</taxon>
        <taxon>Actinomycetota</taxon>
        <taxon>Actinomycetes</taxon>
        <taxon>Geodermatophilales</taxon>
        <taxon>Geodermatophilaceae</taxon>
        <taxon>Blastococcus</taxon>
    </lineage>
</organism>
<proteinExistence type="predicted"/>
<dbReference type="GO" id="GO:0016301">
    <property type="term" value="F:kinase activity"/>
    <property type="evidence" value="ECO:0007669"/>
    <property type="project" value="UniProtKB-KW"/>
</dbReference>
<evidence type="ECO:0000259" key="1">
    <source>
        <dbReference type="Pfam" id="PF01326"/>
    </source>
</evidence>
<dbReference type="InterPro" id="IPR051549">
    <property type="entry name" value="PEP_Utilizing_Enz"/>
</dbReference>
<dbReference type="PANTHER" id="PTHR43615:SF1">
    <property type="entry name" value="PPDK_N DOMAIN-CONTAINING PROTEIN"/>
    <property type="match status" value="1"/>
</dbReference>
<dbReference type="PANTHER" id="PTHR43615">
    <property type="entry name" value="PHOSPHOENOLPYRUVATE SYNTHASE-RELATED"/>
    <property type="match status" value="1"/>
</dbReference>
<dbReference type="RefSeq" id="WP_092196133.1">
    <property type="nucleotide sequence ID" value="NZ_FOND01000004.1"/>
</dbReference>
<keyword evidence="3" id="KW-1185">Reference proteome</keyword>
<protein>
    <submittedName>
        <fullName evidence="2">Pyruvate, water dikinase</fullName>
    </submittedName>
</protein>
<dbReference type="EMBL" id="FOND01000004">
    <property type="protein sequence ID" value="SFE58666.1"/>
    <property type="molecule type" value="Genomic_DNA"/>
</dbReference>
<dbReference type="OrthoDB" id="9765468at2"/>